<gene>
    <name evidence="8" type="ORF">LTRI10_LOCUS41306</name>
</gene>
<dbReference type="InterPro" id="IPR017972">
    <property type="entry name" value="Cyt_P450_CS"/>
</dbReference>
<evidence type="ECO:0000256" key="4">
    <source>
        <dbReference type="ARBA" id="ARBA00023004"/>
    </source>
</evidence>
<keyword evidence="4 5" id="KW-0408">Iron</keyword>
<evidence type="ECO:0000256" key="3">
    <source>
        <dbReference type="ARBA" id="ARBA00023002"/>
    </source>
</evidence>
<keyword evidence="2 5" id="KW-0479">Metal-binding</keyword>
<reference evidence="8 9" key="1">
    <citation type="submission" date="2024-04" db="EMBL/GenBank/DDBJ databases">
        <authorList>
            <person name="Fracassetti M."/>
        </authorList>
    </citation>
    <scope>NUCLEOTIDE SEQUENCE [LARGE SCALE GENOMIC DNA]</scope>
</reference>
<dbReference type="GO" id="GO:0005506">
    <property type="term" value="F:iron ion binding"/>
    <property type="evidence" value="ECO:0007669"/>
    <property type="project" value="InterPro"/>
</dbReference>
<dbReference type="GO" id="GO:0016705">
    <property type="term" value="F:oxidoreductase activity, acting on paired donors, with incorporation or reduction of molecular oxygen"/>
    <property type="evidence" value="ECO:0007669"/>
    <property type="project" value="InterPro"/>
</dbReference>
<dbReference type="AlphaFoldDB" id="A0AAV2FSA4"/>
<dbReference type="EMBL" id="OZ034820">
    <property type="protein sequence ID" value="CAL1401238.1"/>
    <property type="molecule type" value="Genomic_DNA"/>
</dbReference>
<accession>A0AAV2FSA4</accession>
<evidence type="ECO:0000256" key="7">
    <source>
        <dbReference type="SAM" id="SignalP"/>
    </source>
</evidence>
<dbReference type="PANTHER" id="PTHR47950">
    <property type="entry name" value="CYTOCHROME P450, FAMILY 76, SUBFAMILY C, POLYPEPTIDE 5-RELATED"/>
    <property type="match status" value="1"/>
</dbReference>
<comment type="similarity">
    <text evidence="1 6">Belongs to the cytochrome P450 family.</text>
</comment>
<evidence type="ECO:0000313" key="9">
    <source>
        <dbReference type="Proteomes" id="UP001497516"/>
    </source>
</evidence>
<dbReference type="PRINTS" id="PR00463">
    <property type="entry name" value="EP450I"/>
</dbReference>
<feature type="signal peptide" evidence="7">
    <location>
        <begin position="1"/>
        <end position="24"/>
    </location>
</feature>
<keyword evidence="7" id="KW-0732">Signal</keyword>
<dbReference type="FunFam" id="1.10.630.10:FF:000007">
    <property type="entry name" value="Cytochrome P450 76C4"/>
    <property type="match status" value="1"/>
</dbReference>
<dbReference type="SUPFAM" id="SSF48264">
    <property type="entry name" value="Cytochrome P450"/>
    <property type="match status" value="1"/>
</dbReference>
<dbReference type="InterPro" id="IPR002401">
    <property type="entry name" value="Cyt_P450_E_grp-I"/>
</dbReference>
<comment type="cofactor">
    <cofactor evidence="5">
        <name>heme</name>
        <dbReference type="ChEBI" id="CHEBI:30413"/>
    </cofactor>
</comment>
<keyword evidence="5 6" id="KW-0349">Heme</keyword>
<dbReference type="GO" id="GO:0004497">
    <property type="term" value="F:monooxygenase activity"/>
    <property type="evidence" value="ECO:0007669"/>
    <property type="project" value="UniProtKB-KW"/>
</dbReference>
<keyword evidence="6" id="KW-0503">Monooxygenase</keyword>
<feature type="chain" id="PRO_5044021942" description="Cytochrome P450" evidence="7">
    <location>
        <begin position="25"/>
        <end position="504"/>
    </location>
</feature>
<dbReference type="PRINTS" id="PR00385">
    <property type="entry name" value="P450"/>
</dbReference>
<evidence type="ECO:0008006" key="10">
    <source>
        <dbReference type="Google" id="ProtNLM"/>
    </source>
</evidence>
<protein>
    <recommendedName>
        <fullName evidence="10">Cytochrome P450</fullName>
    </recommendedName>
</protein>
<evidence type="ECO:0000313" key="8">
    <source>
        <dbReference type="EMBL" id="CAL1401238.1"/>
    </source>
</evidence>
<evidence type="ECO:0000256" key="2">
    <source>
        <dbReference type="ARBA" id="ARBA00022723"/>
    </source>
</evidence>
<evidence type="ECO:0000256" key="6">
    <source>
        <dbReference type="RuleBase" id="RU000461"/>
    </source>
</evidence>
<organism evidence="8 9">
    <name type="scientific">Linum trigynum</name>
    <dbReference type="NCBI Taxonomy" id="586398"/>
    <lineage>
        <taxon>Eukaryota</taxon>
        <taxon>Viridiplantae</taxon>
        <taxon>Streptophyta</taxon>
        <taxon>Embryophyta</taxon>
        <taxon>Tracheophyta</taxon>
        <taxon>Spermatophyta</taxon>
        <taxon>Magnoliopsida</taxon>
        <taxon>eudicotyledons</taxon>
        <taxon>Gunneridae</taxon>
        <taxon>Pentapetalae</taxon>
        <taxon>rosids</taxon>
        <taxon>fabids</taxon>
        <taxon>Malpighiales</taxon>
        <taxon>Linaceae</taxon>
        <taxon>Linum</taxon>
    </lineage>
</organism>
<dbReference type="Gene3D" id="1.10.630.10">
    <property type="entry name" value="Cytochrome P450"/>
    <property type="match status" value="1"/>
</dbReference>
<sequence length="504" mass="56377">MDCFVMTSCLLCLLFTFTALRFLARKPNKTPAKLLPPGPARLPIIGNLHNMGDQPHRSLADLAKVHGPLMSLKLGQLTIVASSPAMAKEILQKHDQVLSNRHTILAAQVHDHHMFGFPWLPVQSKEWRNLRRVCNSYIFATQKLDSNQELRREKIEELLQSVRRNACEGKKAVDVGREAFKVSLNALSRTILSLDLADVEGLETAREFKEITRGVMDEGGKPNLGDFYPVVAKLDLQGIQRRSRDHFGKALDLFGSVIDERLRKLKSGSHVSGNDVLDSLLAIGDENPEASMNPLRIKHLFTDLFMAGTDTTSTTLEWAMAELLRNPTTLTKAREELDCTIGKGSHLQESDIHRLPYLQSIIKETLRLHPSVPFLVPHKAGADVKINGFTIPKGAQILVNAWAIGRDSATWDDPKSFIPERFMGSEVDVRGKNFNLIPFGAGRRICPGLPLAMRMLHMMLGSMVLWFDWKLADGVDPEWLDMEEKFGITLQKAKPLLAVPTPRS</sequence>
<dbReference type="Pfam" id="PF00067">
    <property type="entry name" value="p450"/>
    <property type="match status" value="1"/>
</dbReference>
<proteinExistence type="inferred from homology"/>
<dbReference type="PROSITE" id="PS00086">
    <property type="entry name" value="CYTOCHROME_P450"/>
    <property type="match status" value="1"/>
</dbReference>
<dbReference type="GO" id="GO:0020037">
    <property type="term" value="F:heme binding"/>
    <property type="evidence" value="ECO:0007669"/>
    <property type="project" value="InterPro"/>
</dbReference>
<dbReference type="Proteomes" id="UP001497516">
    <property type="component" value="Chromosome 7"/>
</dbReference>
<dbReference type="PANTHER" id="PTHR47950:SF48">
    <property type="entry name" value="CYTOCHROME P450 FAMILY PROTEIN, EXPRESSED"/>
    <property type="match status" value="1"/>
</dbReference>
<feature type="binding site" description="axial binding residue" evidence="5">
    <location>
        <position position="446"/>
    </location>
    <ligand>
        <name>heme</name>
        <dbReference type="ChEBI" id="CHEBI:30413"/>
    </ligand>
    <ligandPart>
        <name>Fe</name>
        <dbReference type="ChEBI" id="CHEBI:18248"/>
    </ligandPart>
</feature>
<dbReference type="CDD" id="cd11073">
    <property type="entry name" value="CYP76-like"/>
    <property type="match status" value="1"/>
</dbReference>
<evidence type="ECO:0000256" key="5">
    <source>
        <dbReference type="PIRSR" id="PIRSR602401-1"/>
    </source>
</evidence>
<evidence type="ECO:0000256" key="1">
    <source>
        <dbReference type="ARBA" id="ARBA00010617"/>
    </source>
</evidence>
<name>A0AAV2FSA4_9ROSI</name>
<dbReference type="InterPro" id="IPR001128">
    <property type="entry name" value="Cyt_P450"/>
</dbReference>
<keyword evidence="3 6" id="KW-0560">Oxidoreductase</keyword>
<keyword evidence="9" id="KW-1185">Reference proteome</keyword>
<dbReference type="InterPro" id="IPR036396">
    <property type="entry name" value="Cyt_P450_sf"/>
</dbReference>